<evidence type="ECO:0000256" key="1">
    <source>
        <dbReference type="ARBA" id="ARBA00023002"/>
    </source>
</evidence>
<feature type="domain" description="FAD dependent oxidoreductase" evidence="2">
    <location>
        <begin position="18"/>
        <end position="360"/>
    </location>
</feature>
<dbReference type="InterPro" id="IPR036188">
    <property type="entry name" value="FAD/NAD-bd_sf"/>
</dbReference>
<dbReference type="SUPFAM" id="SSF51905">
    <property type="entry name" value="FAD/NAD(P)-binding domain"/>
    <property type="match status" value="1"/>
</dbReference>
<dbReference type="SUPFAM" id="SSF54373">
    <property type="entry name" value="FAD-linked reductases, C-terminal domain"/>
    <property type="match status" value="1"/>
</dbReference>
<gene>
    <name evidence="3" type="ORF">ON753_14020</name>
</gene>
<protein>
    <submittedName>
        <fullName evidence="3">FAD-dependent oxidoreductase</fullName>
    </submittedName>
</protein>
<evidence type="ECO:0000313" key="4">
    <source>
        <dbReference type="Proteomes" id="UP001300261"/>
    </source>
</evidence>
<reference evidence="3 4" key="1">
    <citation type="journal article" date="2016" name="Int. J. Syst. Evol. Microbiol.">
        <title>Labrenzia salina sp. nov., isolated from the rhizosphere of the halophyte Arthrocnemum macrostachyum.</title>
        <authorList>
            <person name="Camacho M."/>
            <person name="Redondo-Gomez S."/>
            <person name="Rodriguez-Llorente I."/>
            <person name="Rohde M."/>
            <person name="Sproer C."/>
            <person name="Schumann P."/>
            <person name="Klenk H.P."/>
            <person name="Montero-Calasanz M.D.C."/>
        </authorList>
    </citation>
    <scope>NUCLEOTIDE SEQUENCE [LARGE SCALE GENOMIC DNA]</scope>
    <source>
        <strain evidence="3 4">DSM 29163</strain>
    </source>
</reference>
<accession>A0ABT3R2W2</accession>
<evidence type="ECO:0000313" key="3">
    <source>
        <dbReference type="EMBL" id="MCX2723475.1"/>
    </source>
</evidence>
<dbReference type="PANTHER" id="PTHR13847:SF289">
    <property type="entry name" value="GLYCINE OXIDASE"/>
    <property type="match status" value="1"/>
</dbReference>
<evidence type="ECO:0000259" key="2">
    <source>
        <dbReference type="Pfam" id="PF01266"/>
    </source>
</evidence>
<dbReference type="Gene3D" id="3.30.9.10">
    <property type="entry name" value="D-Amino Acid Oxidase, subunit A, domain 2"/>
    <property type="match status" value="1"/>
</dbReference>
<dbReference type="EMBL" id="JAPEVI010000003">
    <property type="protein sequence ID" value="MCX2723475.1"/>
    <property type="molecule type" value="Genomic_DNA"/>
</dbReference>
<dbReference type="RefSeq" id="WP_265963252.1">
    <property type="nucleotide sequence ID" value="NZ_JAPEVI010000003.1"/>
</dbReference>
<organism evidence="3 4">
    <name type="scientific">Roseibium salinum</name>
    <dbReference type="NCBI Taxonomy" id="1604349"/>
    <lineage>
        <taxon>Bacteria</taxon>
        <taxon>Pseudomonadati</taxon>
        <taxon>Pseudomonadota</taxon>
        <taxon>Alphaproteobacteria</taxon>
        <taxon>Hyphomicrobiales</taxon>
        <taxon>Stappiaceae</taxon>
        <taxon>Roseibium</taxon>
    </lineage>
</organism>
<name>A0ABT3R2W2_9HYPH</name>
<dbReference type="Gene3D" id="3.50.50.60">
    <property type="entry name" value="FAD/NAD(P)-binding domain"/>
    <property type="match status" value="1"/>
</dbReference>
<keyword evidence="4" id="KW-1185">Reference proteome</keyword>
<dbReference type="InterPro" id="IPR006076">
    <property type="entry name" value="FAD-dep_OxRdtase"/>
</dbReference>
<dbReference type="PANTHER" id="PTHR13847">
    <property type="entry name" value="SARCOSINE DEHYDROGENASE-RELATED"/>
    <property type="match status" value="1"/>
</dbReference>
<dbReference type="Pfam" id="PF01266">
    <property type="entry name" value="DAO"/>
    <property type="match status" value="1"/>
</dbReference>
<dbReference type="Proteomes" id="UP001300261">
    <property type="component" value="Unassembled WGS sequence"/>
</dbReference>
<keyword evidence="1" id="KW-0560">Oxidoreductase</keyword>
<comment type="caution">
    <text evidence="3">The sequence shown here is derived from an EMBL/GenBank/DDBJ whole genome shotgun (WGS) entry which is preliminary data.</text>
</comment>
<sequence>MTDGIDSAMAQPSDEPFDLAVAGAGIFGLSVAHAAIKAGLRVAVLEKDRVGAGSSGGLLGALMPHMPARWNPKKEYQFQALLSLEDHIRQLEAETGLDCGYRRCGRILPLTTTDKLDHHLERAQESKLRWRPQETGFSYIVEPAGSRADWLAPAAAPHGIVYETLAARVSPRAYLAALGAFVRARGTLIEGVAVSGFDEATGSVEVSGETPPIRARSLVVSGGFSAFDLIERFTGERIGRGEKGQALLLEGADLEDKPAIYCDGLYVVPHGNGTVAVGSTSDRDFSDNSPSPARSAELLRRATAFCPKLTGRQVLTDWAGIRPRCNKRDPLVGKLPGLDATYAAAGGFKISFGIAHLVADCLVAEITGRAATHPLPATFRPEHHFGAGRLDADR</sequence>
<proteinExistence type="predicted"/>